<dbReference type="PANTHER" id="PTHR32494">
    <property type="entry name" value="ALLANTOATE DEIMINASE-RELATED"/>
    <property type="match status" value="1"/>
</dbReference>
<feature type="binding site" evidence="3">
    <location>
        <position position="93"/>
    </location>
    <ligand>
        <name>Zn(2+)</name>
        <dbReference type="ChEBI" id="CHEBI:29105"/>
        <label>1</label>
    </ligand>
</feature>
<reference evidence="5" key="1">
    <citation type="submission" date="2021-09" db="EMBL/GenBank/DDBJ databases">
        <title>Genomic analysis of Ralstonia spp.</title>
        <authorList>
            <person name="Aburjaile F."/>
            <person name="Ariute J.C."/>
            <person name="Pais A.K.L."/>
            <person name="Albuquerque G.M.R."/>
            <person name="Silva A.M.F."/>
            <person name="Brenig B."/>
            <person name="Azevedo V."/>
            <person name="Matiuzzi M."/>
            <person name="Ramos R."/>
            <person name="Goes-Neto A."/>
            <person name="Soares S."/>
            <person name="Iseppon A.M.B."/>
            <person name="Souza E."/>
            <person name="Gama M."/>
        </authorList>
    </citation>
    <scope>NUCLEOTIDE SEQUENCE</scope>
    <source>
        <strain evidence="5">B4</strain>
    </source>
</reference>
<feature type="binding site" evidence="3">
    <location>
        <position position="139"/>
    </location>
    <ligand>
        <name>Zn(2+)</name>
        <dbReference type="ChEBI" id="CHEBI:29105"/>
        <label>2</label>
    </ligand>
</feature>
<organism evidence="5 6">
    <name type="scientific">Ralstonia solanacearum</name>
    <name type="common">Pseudomonas solanacearum</name>
    <dbReference type="NCBI Taxonomy" id="305"/>
    <lineage>
        <taxon>Bacteria</taxon>
        <taxon>Pseudomonadati</taxon>
        <taxon>Pseudomonadota</taxon>
        <taxon>Betaproteobacteria</taxon>
        <taxon>Burkholderiales</taxon>
        <taxon>Burkholderiaceae</taxon>
        <taxon>Ralstonia</taxon>
        <taxon>Ralstonia solanacearum species complex</taxon>
    </lineage>
</organism>
<protein>
    <submittedName>
        <fullName evidence="5">Zn-dependent hydrolase</fullName>
    </submittedName>
</protein>
<evidence type="ECO:0000256" key="1">
    <source>
        <dbReference type="ARBA" id="ARBA00006153"/>
    </source>
</evidence>
<dbReference type="NCBIfam" id="NF006771">
    <property type="entry name" value="PRK09290.1-5"/>
    <property type="match status" value="1"/>
</dbReference>
<dbReference type="EMBL" id="JAIVEX010000003">
    <property type="protein sequence ID" value="MDB0521135.1"/>
    <property type="molecule type" value="Genomic_DNA"/>
</dbReference>
<dbReference type="Pfam" id="PF01546">
    <property type="entry name" value="Peptidase_M20"/>
    <property type="match status" value="1"/>
</dbReference>
<dbReference type="PIRSF" id="PIRSF001235">
    <property type="entry name" value="Amidase_carbamoylase"/>
    <property type="match status" value="1"/>
</dbReference>
<dbReference type="Proteomes" id="UP001143674">
    <property type="component" value="Unassembled WGS sequence"/>
</dbReference>
<keyword evidence="2 5" id="KW-0378">Hydrolase</keyword>
<gene>
    <name evidence="5" type="ORF">LBW55_05860</name>
</gene>
<name>A0AAE3NFT9_RALSL</name>
<comment type="similarity">
    <text evidence="1">Belongs to the peptidase M20 family.</text>
</comment>
<dbReference type="SUPFAM" id="SSF53187">
    <property type="entry name" value="Zn-dependent exopeptidases"/>
    <property type="match status" value="1"/>
</dbReference>
<dbReference type="RefSeq" id="WP_184851013.1">
    <property type="nucleotide sequence ID" value="NZ_JABZEH010000001.1"/>
</dbReference>
<comment type="caution">
    <text evidence="5">The sequence shown here is derived from an EMBL/GenBank/DDBJ whole genome shotgun (WGS) entry which is preliminary data.</text>
</comment>
<dbReference type="GO" id="GO:0016813">
    <property type="term" value="F:hydrolase activity, acting on carbon-nitrogen (but not peptide) bonds, in linear amidines"/>
    <property type="evidence" value="ECO:0007669"/>
    <property type="project" value="InterPro"/>
</dbReference>
<feature type="binding site" evidence="3">
    <location>
        <position position="104"/>
    </location>
    <ligand>
        <name>Zn(2+)</name>
        <dbReference type="ChEBI" id="CHEBI:29105"/>
        <label>1</label>
    </ligand>
</feature>
<dbReference type="Pfam" id="PF07687">
    <property type="entry name" value="M20_dimer"/>
    <property type="match status" value="1"/>
</dbReference>
<dbReference type="SUPFAM" id="SSF55031">
    <property type="entry name" value="Bacterial exopeptidase dimerisation domain"/>
    <property type="match status" value="1"/>
</dbReference>
<accession>A0AAE3NFT9</accession>
<feature type="domain" description="Peptidase M20 dimerisation" evidence="4">
    <location>
        <begin position="221"/>
        <end position="321"/>
    </location>
</feature>
<proteinExistence type="inferred from homology"/>
<feature type="binding site" evidence="3">
    <location>
        <position position="104"/>
    </location>
    <ligand>
        <name>Zn(2+)</name>
        <dbReference type="ChEBI" id="CHEBI:29105"/>
        <label>2</label>
    </ligand>
</feature>
<keyword evidence="3" id="KW-0479">Metal-binding</keyword>
<dbReference type="InterPro" id="IPR036264">
    <property type="entry name" value="Bact_exopeptidase_dim_dom"/>
</dbReference>
<dbReference type="AlphaFoldDB" id="A0AAE3NFT9"/>
<dbReference type="InterPro" id="IPR002933">
    <property type="entry name" value="Peptidase_M20"/>
</dbReference>
<keyword evidence="3" id="KW-0862">Zinc</keyword>
<feature type="binding site" evidence="3">
    <location>
        <position position="392"/>
    </location>
    <ligand>
        <name>Zn(2+)</name>
        <dbReference type="ChEBI" id="CHEBI:29105"/>
        <label>2</label>
    </ligand>
</feature>
<sequence length="428" mass="46026">MQAHQVTHPDIELDGTRLLAQLRALGEVGADPDAGGRTRIALTDDERAGRDLVVRWMRALDLDVRIDRIGNIFGTLRSGSDTGSEAPLMIGSHIDTVTNAGALDGCYGVLAGLAVAHAFRQAGIRPRRSITIAAFTNEEGVRYQPDMMGSLVYAGGLALEDALNTIGTDGTKLGDELARIGYAGDMEPGTIVPHAYLELHIEQGPILEADNTLIGVVENLQGISWQQVTVQGNANHAGTTPTHLRHDAGWTACAVVDFLRELAVASGGTTLATVGCMRFEPNVINVIPRRATFTVDLRDPDEARLQAAEQRLADFLNAIAAREGVKIGTERLVRFEPVVFDRELADEIEASALRLGLSHRRMTSGAGHDAQMIARIAPSAMIFVPSRGGISHNPREHTDDDQLVMGARVLLDVVLRRLGQSDVRAAGR</sequence>
<dbReference type="CDD" id="cd03884">
    <property type="entry name" value="M20_bAS"/>
    <property type="match status" value="1"/>
</dbReference>
<evidence type="ECO:0000313" key="6">
    <source>
        <dbReference type="Proteomes" id="UP001143674"/>
    </source>
</evidence>
<dbReference type="GO" id="GO:0046872">
    <property type="term" value="F:metal ion binding"/>
    <property type="evidence" value="ECO:0007669"/>
    <property type="project" value="UniProtKB-KW"/>
</dbReference>
<evidence type="ECO:0000313" key="5">
    <source>
        <dbReference type="EMBL" id="MDB0521135.1"/>
    </source>
</evidence>
<evidence type="ECO:0000256" key="2">
    <source>
        <dbReference type="ARBA" id="ARBA00022801"/>
    </source>
</evidence>
<dbReference type="InterPro" id="IPR011650">
    <property type="entry name" value="Peptidase_M20_dimer"/>
</dbReference>
<comment type="cofactor">
    <cofactor evidence="3">
        <name>Zn(2+)</name>
        <dbReference type="ChEBI" id="CHEBI:29105"/>
    </cofactor>
    <text evidence="3">Binds 2 Zn(2+) ions per subunit.</text>
</comment>
<dbReference type="NCBIfam" id="TIGR01879">
    <property type="entry name" value="hydantase"/>
    <property type="match status" value="1"/>
</dbReference>
<dbReference type="PANTHER" id="PTHR32494:SF5">
    <property type="entry name" value="ALLANTOATE AMIDOHYDROLASE"/>
    <property type="match status" value="1"/>
</dbReference>
<dbReference type="Gene3D" id="3.30.70.360">
    <property type="match status" value="1"/>
</dbReference>
<feature type="binding site" evidence="3">
    <location>
        <position position="200"/>
    </location>
    <ligand>
        <name>Zn(2+)</name>
        <dbReference type="ChEBI" id="CHEBI:29105"/>
        <label>1</label>
    </ligand>
</feature>
<dbReference type="InterPro" id="IPR010158">
    <property type="entry name" value="Amidase_Cbmase"/>
</dbReference>
<dbReference type="Gene3D" id="3.40.630.10">
    <property type="entry name" value="Zn peptidases"/>
    <property type="match status" value="1"/>
</dbReference>
<evidence type="ECO:0000259" key="4">
    <source>
        <dbReference type="Pfam" id="PF07687"/>
    </source>
</evidence>
<evidence type="ECO:0000256" key="3">
    <source>
        <dbReference type="PIRSR" id="PIRSR001235-1"/>
    </source>
</evidence>